<evidence type="ECO:0000259" key="3">
    <source>
        <dbReference type="PROSITE" id="PS51194"/>
    </source>
</evidence>
<dbReference type="Proteomes" id="UP000442535">
    <property type="component" value="Unassembled WGS sequence"/>
</dbReference>
<keyword evidence="4" id="KW-0067">ATP-binding</keyword>
<feature type="domain" description="Helicase ATP-binding" evidence="2">
    <location>
        <begin position="32"/>
        <end position="198"/>
    </location>
</feature>
<accession>A0A7K0K566</accession>
<sequence>MTTTAPTAPAQSTHSTHPGLLAHQPYPYQLQGALNAVKGKTLIADEPGLGKTLQAILYTGLIKARKVIIICPPSLITNWTNEITNSHLLQTPTYVNTRMEVQPIYANTKNHHLPTQGIIIISDTLITARPKLANQLAEWKTDLVILDEAHRIKNPRAKRTKAILALAKTTTHTLALTGTPIVSNPLDVLPILRFLKKTSHYPANYVERYTQTNHWGGRDPRLDHLPELHHLLETTTWTRRTKQQVLKDLPDKTRHTQWVDIDPTPVQETLQPLINDVYAIKAATPPNKLNAALDEWAQDQALKKASALRRSTGLAKIPAAVEWAQNHHEGTGRPLIIWGIHTDVIQGIATGLTKTLPKTRVATYTGQTPQTERDTITRDFQAGKIDFLICQIIAAGTGLTFTRASEALFAETDWTPANVVQAEDRIHRISQDQPVTITTLIAPGTLDPIIHKVLTRNIRTLDILTPGSDHRVTSTNPQTSISQILTQWAKQQLQKGTPQ</sequence>
<keyword evidence="4" id="KW-0347">Helicase</keyword>
<dbReference type="PROSITE" id="PS51192">
    <property type="entry name" value="HELICASE_ATP_BIND_1"/>
    <property type="match status" value="1"/>
</dbReference>
<dbReference type="Gene3D" id="3.40.50.300">
    <property type="entry name" value="P-loop containing nucleotide triphosphate hydrolases"/>
    <property type="match status" value="1"/>
</dbReference>
<gene>
    <name evidence="4" type="ORF">FYJ63_10195</name>
</gene>
<dbReference type="GO" id="GO:0016787">
    <property type="term" value="F:hydrolase activity"/>
    <property type="evidence" value="ECO:0007669"/>
    <property type="project" value="UniProtKB-KW"/>
</dbReference>
<organism evidence="4 5">
    <name type="scientific">Mobiluncus porci</name>
    <dbReference type="NCBI Taxonomy" id="2652278"/>
    <lineage>
        <taxon>Bacteria</taxon>
        <taxon>Bacillati</taxon>
        <taxon>Actinomycetota</taxon>
        <taxon>Actinomycetes</taxon>
        <taxon>Actinomycetales</taxon>
        <taxon>Actinomycetaceae</taxon>
        <taxon>Mobiluncus</taxon>
    </lineage>
</organism>
<dbReference type="GO" id="GO:0005524">
    <property type="term" value="F:ATP binding"/>
    <property type="evidence" value="ECO:0007669"/>
    <property type="project" value="InterPro"/>
</dbReference>
<dbReference type="PANTHER" id="PTHR45766:SF6">
    <property type="entry name" value="SWI_SNF-RELATED MATRIX-ASSOCIATED ACTIN-DEPENDENT REGULATOR OF CHROMATIN SUBFAMILY A-LIKE PROTEIN 1"/>
    <property type="match status" value="1"/>
</dbReference>
<dbReference type="Pfam" id="PF00271">
    <property type="entry name" value="Helicase_C"/>
    <property type="match status" value="1"/>
</dbReference>
<dbReference type="AlphaFoldDB" id="A0A7K0K566"/>
<protein>
    <submittedName>
        <fullName evidence="4">DEAD/DEAH box helicase</fullName>
    </submittedName>
</protein>
<dbReference type="RefSeq" id="WP_154546405.1">
    <property type="nucleotide sequence ID" value="NZ_VUMY01000023.1"/>
</dbReference>
<dbReference type="EMBL" id="VUMY01000023">
    <property type="protein sequence ID" value="MST50586.1"/>
    <property type="molecule type" value="Genomic_DNA"/>
</dbReference>
<dbReference type="CDD" id="cd18793">
    <property type="entry name" value="SF2_C_SNF"/>
    <property type="match status" value="1"/>
</dbReference>
<dbReference type="InterPro" id="IPR000330">
    <property type="entry name" value="SNF2_N"/>
</dbReference>
<dbReference type="GO" id="GO:0004386">
    <property type="term" value="F:helicase activity"/>
    <property type="evidence" value="ECO:0007669"/>
    <property type="project" value="UniProtKB-KW"/>
</dbReference>
<dbReference type="GO" id="GO:0006281">
    <property type="term" value="P:DNA repair"/>
    <property type="evidence" value="ECO:0007669"/>
    <property type="project" value="TreeGrafter"/>
</dbReference>
<keyword evidence="4" id="KW-0547">Nucleotide-binding</keyword>
<dbReference type="InterPro" id="IPR027417">
    <property type="entry name" value="P-loop_NTPase"/>
</dbReference>
<dbReference type="GO" id="GO:0031297">
    <property type="term" value="P:replication fork processing"/>
    <property type="evidence" value="ECO:0007669"/>
    <property type="project" value="TreeGrafter"/>
</dbReference>
<dbReference type="InterPro" id="IPR014001">
    <property type="entry name" value="Helicase_ATP-bd"/>
</dbReference>
<feature type="domain" description="Helicase C-terminal" evidence="3">
    <location>
        <begin position="316"/>
        <end position="479"/>
    </location>
</feature>
<evidence type="ECO:0000256" key="1">
    <source>
        <dbReference type="ARBA" id="ARBA00022801"/>
    </source>
</evidence>
<evidence type="ECO:0000259" key="2">
    <source>
        <dbReference type="PROSITE" id="PS51192"/>
    </source>
</evidence>
<dbReference type="Pfam" id="PF00176">
    <property type="entry name" value="SNF2-rel_dom"/>
    <property type="match status" value="1"/>
</dbReference>
<dbReference type="SUPFAM" id="SSF52540">
    <property type="entry name" value="P-loop containing nucleoside triphosphate hydrolases"/>
    <property type="match status" value="2"/>
</dbReference>
<proteinExistence type="predicted"/>
<evidence type="ECO:0000313" key="4">
    <source>
        <dbReference type="EMBL" id="MST50586.1"/>
    </source>
</evidence>
<dbReference type="InterPro" id="IPR038718">
    <property type="entry name" value="SNF2-like_sf"/>
</dbReference>
<dbReference type="SMART" id="SM00490">
    <property type="entry name" value="HELICc"/>
    <property type="match status" value="1"/>
</dbReference>
<dbReference type="SMART" id="SM00487">
    <property type="entry name" value="DEXDc"/>
    <property type="match status" value="1"/>
</dbReference>
<name>A0A7K0K566_9ACTO</name>
<keyword evidence="1" id="KW-0378">Hydrolase</keyword>
<dbReference type="PROSITE" id="PS51194">
    <property type="entry name" value="HELICASE_CTER"/>
    <property type="match status" value="1"/>
</dbReference>
<keyword evidence="5" id="KW-1185">Reference proteome</keyword>
<comment type="caution">
    <text evidence="4">The sequence shown here is derived from an EMBL/GenBank/DDBJ whole genome shotgun (WGS) entry which is preliminary data.</text>
</comment>
<evidence type="ECO:0000313" key="5">
    <source>
        <dbReference type="Proteomes" id="UP000442535"/>
    </source>
</evidence>
<dbReference type="Gene3D" id="3.40.50.10810">
    <property type="entry name" value="Tandem AAA-ATPase domain"/>
    <property type="match status" value="1"/>
</dbReference>
<reference evidence="4 5" key="1">
    <citation type="submission" date="2019-08" db="EMBL/GenBank/DDBJ databases">
        <title>In-depth cultivation of the pig gut microbiome towards novel bacterial diversity and tailored functional studies.</title>
        <authorList>
            <person name="Wylensek D."/>
            <person name="Hitch T.C.A."/>
            <person name="Clavel T."/>
        </authorList>
    </citation>
    <scope>NUCLEOTIDE SEQUENCE [LARGE SCALE GENOMIC DNA]</scope>
    <source>
        <strain evidence="4 5">RF-GAM-744-WT-7</strain>
    </source>
</reference>
<dbReference type="PANTHER" id="PTHR45766">
    <property type="entry name" value="DNA ANNEALING HELICASE AND ENDONUCLEASE ZRANB3 FAMILY MEMBER"/>
    <property type="match status" value="1"/>
</dbReference>
<dbReference type="InterPro" id="IPR049730">
    <property type="entry name" value="SNF2/RAD54-like_C"/>
</dbReference>
<dbReference type="InterPro" id="IPR001650">
    <property type="entry name" value="Helicase_C-like"/>
</dbReference>